<dbReference type="eggNOG" id="KOG0029">
    <property type="taxonomic scope" value="Eukaryota"/>
</dbReference>
<dbReference type="SUPFAM" id="SSF51905">
    <property type="entry name" value="FAD/NAD(P)-binding domain"/>
    <property type="match status" value="1"/>
</dbReference>
<dbReference type="GO" id="GO:0016491">
    <property type="term" value="F:oxidoreductase activity"/>
    <property type="evidence" value="ECO:0007669"/>
    <property type="project" value="InterPro"/>
</dbReference>
<dbReference type="Proteomes" id="UP000008698">
    <property type="component" value="Unassembled WGS sequence"/>
</dbReference>
<dbReference type="AlphaFoldDB" id="C9SA11"/>
<dbReference type="GO" id="GO:0006598">
    <property type="term" value="P:polyamine catabolic process"/>
    <property type="evidence" value="ECO:0007669"/>
    <property type="project" value="TreeGrafter"/>
</dbReference>
<dbReference type="Pfam" id="PF01593">
    <property type="entry name" value="Amino_oxidase"/>
    <property type="match status" value="2"/>
</dbReference>
<feature type="domain" description="Amine oxidase" evidence="1">
    <location>
        <begin position="148"/>
        <end position="275"/>
    </location>
</feature>
<dbReference type="EMBL" id="DS985215">
    <property type="protein sequence ID" value="EEY16224.1"/>
    <property type="molecule type" value="Genomic_DNA"/>
</dbReference>
<dbReference type="InterPro" id="IPR050281">
    <property type="entry name" value="Flavin_monoamine_oxidase"/>
</dbReference>
<proteinExistence type="predicted"/>
<sequence>MRAYQVVRGTLGCLGNLGISVGSKLVSLGANWIEGVGATGPVKNPILEATDKAKIKSVFSNYSALVSYDHQGANDYLHLLDEYDGNFTIATQDAASILENDLQDSSMRAGLSVAGWKPGRDMLAQASEWWSWDFGVSWSPDECGFQFGITGDNETFNRFGDERYLAIEERGLNAFVREEALTFLDGIEDPRLLLNTTVDAIEHSTKGVVVHDRNGGCVEAEYAICTFSVGVLQNDVVEFKPRLPVWKREAIEQFQMGTYTKIFMQFNESFWPEDAQFLLYADEDEPFRAEQQTDEETKAQILAVLRKMFPDANVPEPTAFMYPRWGQEDNWPVGMTLTKHQNLRANVGRLWFSGEANSAKYYGFMHGAYYEGKDAGERIAAMVKGEPIINQDTAPDGQLKRYEKLYGSVNMNEYNEGNGWPDDE</sequence>
<dbReference type="InterPro" id="IPR036188">
    <property type="entry name" value="FAD/NAD-bd_sf"/>
</dbReference>
<evidence type="ECO:0000313" key="3">
    <source>
        <dbReference type="Proteomes" id="UP000008698"/>
    </source>
</evidence>
<protein>
    <submittedName>
        <fullName evidence="2">Polyamine oxidase</fullName>
    </submittedName>
</protein>
<evidence type="ECO:0000259" key="1">
    <source>
        <dbReference type="Pfam" id="PF01593"/>
    </source>
</evidence>
<dbReference type="OrthoDB" id="7777654at2759"/>
<dbReference type="PANTHER" id="PTHR10742">
    <property type="entry name" value="FLAVIN MONOAMINE OXIDASE"/>
    <property type="match status" value="1"/>
</dbReference>
<dbReference type="GeneID" id="9532617"/>
<dbReference type="KEGG" id="val:VDBG_02333"/>
<gene>
    <name evidence="2" type="ORF">VDBG_02333</name>
</gene>
<dbReference type="HOGENOM" id="CLU_004498_6_0_1"/>
<dbReference type="PANTHER" id="PTHR10742:SF313">
    <property type="entry name" value="AMINE OXIDASE"/>
    <property type="match status" value="1"/>
</dbReference>
<dbReference type="Gene3D" id="3.90.660.10">
    <property type="match status" value="2"/>
</dbReference>
<dbReference type="RefSeq" id="XP_003008145.1">
    <property type="nucleotide sequence ID" value="XM_003008099.1"/>
</dbReference>
<organism evidence="3">
    <name type="scientific">Verticillium alfalfae (strain VaMs.102 / ATCC MYA-4576 / FGSC 10136)</name>
    <name type="common">Verticillium wilt of alfalfa</name>
    <name type="synonym">Verticillium albo-atrum</name>
    <dbReference type="NCBI Taxonomy" id="526221"/>
    <lineage>
        <taxon>Eukaryota</taxon>
        <taxon>Fungi</taxon>
        <taxon>Dikarya</taxon>
        <taxon>Ascomycota</taxon>
        <taxon>Pezizomycotina</taxon>
        <taxon>Sordariomycetes</taxon>
        <taxon>Hypocreomycetidae</taxon>
        <taxon>Glomerellales</taxon>
        <taxon>Plectosphaerellaceae</taxon>
        <taxon>Verticillium</taxon>
    </lineage>
</organism>
<evidence type="ECO:0000313" key="2">
    <source>
        <dbReference type="EMBL" id="EEY16224.1"/>
    </source>
</evidence>
<dbReference type="STRING" id="526221.C9SA11"/>
<reference evidence="3" key="1">
    <citation type="journal article" date="2011" name="PLoS Pathog.">
        <title>Comparative genomics yields insights into niche adaptation of plant vascular wilt pathogens.</title>
        <authorList>
            <person name="Klosterman S.J."/>
            <person name="Subbarao K.V."/>
            <person name="Kang S."/>
            <person name="Veronese P."/>
            <person name="Gold S.E."/>
            <person name="Thomma B.P.H.J."/>
            <person name="Chen Z."/>
            <person name="Henrissat B."/>
            <person name="Lee Y.-H."/>
            <person name="Park J."/>
            <person name="Garcia-Pedrajas M.D."/>
            <person name="Barbara D.J."/>
            <person name="Anchieta A."/>
            <person name="de Jonge R."/>
            <person name="Santhanam P."/>
            <person name="Maruthachalam K."/>
            <person name="Atallah Z."/>
            <person name="Amyotte S.G."/>
            <person name="Paz Z."/>
            <person name="Inderbitzin P."/>
            <person name="Hayes R.J."/>
            <person name="Heiman D.I."/>
            <person name="Young S."/>
            <person name="Zeng Q."/>
            <person name="Engels R."/>
            <person name="Galagan J."/>
            <person name="Cuomo C.A."/>
            <person name="Dobinson K.F."/>
            <person name="Ma L.-J."/>
        </authorList>
    </citation>
    <scope>NUCLEOTIDE SEQUENCE [LARGE SCALE GENOMIC DNA]</scope>
    <source>
        <strain evidence="3">VaMs.102 / ATCC MYA-4576 / FGSC 10136</strain>
    </source>
</reference>
<feature type="domain" description="Amine oxidase" evidence="1">
    <location>
        <begin position="288"/>
        <end position="379"/>
    </location>
</feature>
<accession>C9SA11</accession>
<dbReference type="InterPro" id="IPR002937">
    <property type="entry name" value="Amino_oxidase"/>
</dbReference>
<name>C9SA11_VERA1</name>
<dbReference type="SUPFAM" id="SSF54373">
    <property type="entry name" value="FAD-linked reductases, C-terminal domain"/>
    <property type="match status" value="1"/>
</dbReference>
<keyword evidence="3" id="KW-1185">Reference proteome</keyword>
<dbReference type="OMA" id="DVGCGWL"/>
<dbReference type="Gene3D" id="3.50.50.60">
    <property type="entry name" value="FAD/NAD(P)-binding domain"/>
    <property type="match status" value="2"/>
</dbReference>